<dbReference type="AlphaFoldDB" id="A0A7J5UTH0"/>
<reference evidence="2 3" key="1">
    <citation type="submission" date="2019-10" db="EMBL/GenBank/DDBJ databases">
        <title>Georgenia wutianyii sp. nov. and Georgenia yuyongxinii sp. nov. isolated from plateau pika (Ochotona curzoniae) in the Qinghai-Tibet plateau of China.</title>
        <authorList>
            <person name="Tian Z."/>
        </authorList>
    </citation>
    <scope>NUCLEOTIDE SEQUENCE [LARGE SCALE GENOMIC DNA]</scope>
    <source>
        <strain evidence="2 3">DSM 21501</strain>
    </source>
</reference>
<dbReference type="Proteomes" id="UP000451860">
    <property type="component" value="Unassembled WGS sequence"/>
</dbReference>
<dbReference type="EMBL" id="WHJE01000008">
    <property type="protein sequence ID" value="KAE8765577.1"/>
    <property type="molecule type" value="Genomic_DNA"/>
</dbReference>
<keyword evidence="1" id="KW-0732">Signal</keyword>
<proteinExistence type="predicted"/>
<feature type="signal peptide" evidence="1">
    <location>
        <begin position="1"/>
        <end position="25"/>
    </location>
</feature>
<sequence length="149" mass="15500">MRVVPKCVAVVGGLLLMTGCGASRAASPELAVFDRPATADDALPDGREFEDYDHFRFVGVVDAALVYAARGLEEHPWCMVVVLDGPGEDDAVAGGSCVDEEHFASRGAFVGVGGNGRGVEARLLPDDFTGQLEDGWEVVGPNLAAPGKA</sequence>
<feature type="chain" id="PRO_5029885511" description="Lipoprotein" evidence="1">
    <location>
        <begin position="26"/>
        <end position="149"/>
    </location>
</feature>
<evidence type="ECO:0000313" key="3">
    <source>
        <dbReference type="Proteomes" id="UP000451860"/>
    </source>
</evidence>
<evidence type="ECO:0000313" key="2">
    <source>
        <dbReference type="EMBL" id="KAE8765577.1"/>
    </source>
</evidence>
<keyword evidence="3" id="KW-1185">Reference proteome</keyword>
<dbReference type="RefSeq" id="WP_152200959.1">
    <property type="nucleotide sequence ID" value="NZ_VUKF01000005.1"/>
</dbReference>
<evidence type="ECO:0008006" key="4">
    <source>
        <dbReference type="Google" id="ProtNLM"/>
    </source>
</evidence>
<dbReference type="OrthoDB" id="4952992at2"/>
<protein>
    <recommendedName>
        <fullName evidence="4">Lipoprotein</fullName>
    </recommendedName>
</protein>
<gene>
    <name evidence="2" type="ORF">GB883_03395</name>
</gene>
<evidence type="ECO:0000256" key="1">
    <source>
        <dbReference type="SAM" id="SignalP"/>
    </source>
</evidence>
<accession>A0A7J5UTH0</accession>
<name>A0A7J5UTH0_9MICO</name>
<organism evidence="2 3">
    <name type="scientific">Georgenia thermotolerans</name>
    <dbReference type="NCBI Taxonomy" id="527326"/>
    <lineage>
        <taxon>Bacteria</taxon>
        <taxon>Bacillati</taxon>
        <taxon>Actinomycetota</taxon>
        <taxon>Actinomycetes</taxon>
        <taxon>Micrococcales</taxon>
        <taxon>Bogoriellaceae</taxon>
        <taxon>Georgenia</taxon>
    </lineage>
</organism>
<dbReference type="PROSITE" id="PS51257">
    <property type="entry name" value="PROKAR_LIPOPROTEIN"/>
    <property type="match status" value="1"/>
</dbReference>
<comment type="caution">
    <text evidence="2">The sequence shown here is derived from an EMBL/GenBank/DDBJ whole genome shotgun (WGS) entry which is preliminary data.</text>
</comment>